<organism evidence="2 3">
    <name type="scientific">Labrys wisconsinensis</name>
    <dbReference type="NCBI Taxonomy" id="425677"/>
    <lineage>
        <taxon>Bacteria</taxon>
        <taxon>Pseudomonadati</taxon>
        <taxon>Pseudomonadota</taxon>
        <taxon>Alphaproteobacteria</taxon>
        <taxon>Hyphomicrobiales</taxon>
        <taxon>Xanthobacteraceae</taxon>
        <taxon>Labrys</taxon>
    </lineage>
</organism>
<feature type="compositionally biased region" description="Basic and acidic residues" evidence="1">
    <location>
        <begin position="59"/>
        <end position="71"/>
    </location>
</feature>
<protein>
    <submittedName>
        <fullName evidence="2">Uncharacterized protein</fullName>
    </submittedName>
</protein>
<evidence type="ECO:0000313" key="2">
    <source>
        <dbReference type="EMBL" id="MDQ0469369.1"/>
    </source>
</evidence>
<proteinExistence type="predicted"/>
<gene>
    <name evidence="2" type="ORF">QO011_002380</name>
</gene>
<dbReference type="Proteomes" id="UP001242480">
    <property type="component" value="Unassembled WGS sequence"/>
</dbReference>
<evidence type="ECO:0000313" key="3">
    <source>
        <dbReference type="Proteomes" id="UP001242480"/>
    </source>
</evidence>
<comment type="caution">
    <text evidence="2">The sequence shown here is derived from an EMBL/GenBank/DDBJ whole genome shotgun (WGS) entry which is preliminary data.</text>
</comment>
<keyword evidence="3" id="KW-1185">Reference proteome</keyword>
<reference evidence="2 3" key="1">
    <citation type="submission" date="2023-07" db="EMBL/GenBank/DDBJ databases">
        <title>Genomic Encyclopedia of Type Strains, Phase IV (KMG-IV): sequencing the most valuable type-strain genomes for metagenomic binning, comparative biology and taxonomic classification.</title>
        <authorList>
            <person name="Goeker M."/>
        </authorList>
    </citation>
    <scope>NUCLEOTIDE SEQUENCE [LARGE SCALE GENOMIC DNA]</scope>
    <source>
        <strain evidence="2 3">DSM 19619</strain>
    </source>
</reference>
<accession>A0ABU0J558</accession>
<evidence type="ECO:0000256" key="1">
    <source>
        <dbReference type="SAM" id="MobiDB-lite"/>
    </source>
</evidence>
<dbReference type="RefSeq" id="WP_307272011.1">
    <property type="nucleotide sequence ID" value="NZ_JAUSVX010000003.1"/>
</dbReference>
<feature type="region of interest" description="Disordered" evidence="1">
    <location>
        <begin position="52"/>
        <end position="71"/>
    </location>
</feature>
<name>A0ABU0J558_9HYPH</name>
<dbReference type="EMBL" id="JAUSVX010000003">
    <property type="protein sequence ID" value="MDQ0469369.1"/>
    <property type="molecule type" value="Genomic_DNA"/>
</dbReference>
<sequence length="71" mass="7533">MLTTQAPSQRDAAPPAIEPPSPWTVLAHPDGRPLLGARSLWTVGITWLEGGRGAAPARIEARREAELGPGR</sequence>
<feature type="region of interest" description="Disordered" evidence="1">
    <location>
        <begin position="1"/>
        <end position="24"/>
    </location>
</feature>